<organism evidence="1 2">
    <name type="scientific">Carboxylicivirga sediminis</name>
    <dbReference type="NCBI Taxonomy" id="2006564"/>
    <lineage>
        <taxon>Bacteria</taxon>
        <taxon>Pseudomonadati</taxon>
        <taxon>Bacteroidota</taxon>
        <taxon>Bacteroidia</taxon>
        <taxon>Marinilabiliales</taxon>
        <taxon>Marinilabiliaceae</taxon>
        <taxon>Carboxylicivirga</taxon>
    </lineage>
</organism>
<dbReference type="SMART" id="SM00028">
    <property type="entry name" value="TPR"/>
    <property type="match status" value="2"/>
</dbReference>
<evidence type="ECO:0008006" key="3">
    <source>
        <dbReference type="Google" id="ProtNLM"/>
    </source>
</evidence>
<accession>A0A941F1N8</accession>
<dbReference type="AlphaFoldDB" id="A0A941F1N8"/>
<dbReference type="Proteomes" id="UP000679220">
    <property type="component" value="Unassembled WGS sequence"/>
</dbReference>
<dbReference type="SUPFAM" id="SSF48452">
    <property type="entry name" value="TPR-like"/>
    <property type="match status" value="1"/>
</dbReference>
<proteinExistence type="predicted"/>
<gene>
    <name evidence="1" type="ORF">KDU71_06020</name>
</gene>
<dbReference type="InterPro" id="IPR019734">
    <property type="entry name" value="TPR_rpt"/>
</dbReference>
<protein>
    <recommendedName>
        <fullName evidence="3">Tetratricopeptide repeat protein</fullName>
    </recommendedName>
</protein>
<comment type="caution">
    <text evidence="1">The sequence shown here is derived from an EMBL/GenBank/DDBJ whole genome shotgun (WGS) entry which is preliminary data.</text>
</comment>
<name>A0A941F1N8_9BACT</name>
<evidence type="ECO:0000313" key="1">
    <source>
        <dbReference type="EMBL" id="MBR8535106.1"/>
    </source>
</evidence>
<sequence>MKHILTGIFITAFALQLSGQSAYLLSTQGQETLNRIYQTPQGNLHLFESRNNPSIEDEYLRLYGHFMAHQTNEQLVHANFFHQGLKHFETHFNDDERFHLMQVTLLIQQSLLYWSNEAYTDGVRAFYKAHRLFARADRANFKYDYDKIKGLFNVFLSQIPEQYRFWASLFGLQGDADKGLQLLKINLQNSHLNEGARQEALVAYSYCLLKFGEPDKTEIIQLMASSQELHSPVLSFVIASLAIKKQMGYEGLSYVENLPDKYFQVFPLMNHVKGRLLLNQLDSAATNSLQTFTRLHKGQSFRTDALMRQAWWWHIQQNANKRDSLIMLAKQQTIFPTSNDKQAQKELAALPDEPVALLKARLLFDGGYYEKAQAALMSSNTSQLSTYYLPEYHYRLGRIHQALNKHLDAQKHYDIVISLCQDDKRYIGPYAAIESAKIYLSQNDSTKAQQYLQQAHQLNTGEYKQDISRTIASLIKQ</sequence>
<reference evidence="1" key="2">
    <citation type="submission" date="2021-04" db="EMBL/GenBank/DDBJ databases">
        <authorList>
            <person name="Zhang T."/>
            <person name="Zhang Y."/>
            <person name="Lu D."/>
            <person name="Zuo D."/>
            <person name="Du Z."/>
        </authorList>
    </citation>
    <scope>NUCLEOTIDE SEQUENCE</scope>
    <source>
        <strain evidence="1">JR1</strain>
    </source>
</reference>
<dbReference type="EMBL" id="JAGTAR010000006">
    <property type="protein sequence ID" value="MBR8535106.1"/>
    <property type="molecule type" value="Genomic_DNA"/>
</dbReference>
<dbReference type="RefSeq" id="WP_212189009.1">
    <property type="nucleotide sequence ID" value="NZ_JAGTAR010000006.1"/>
</dbReference>
<reference evidence="1" key="1">
    <citation type="journal article" date="2018" name="Int. J. Syst. Evol. Microbiol.">
        <title>Carboxylicivirga sediminis sp. nov., isolated from coastal sediment.</title>
        <authorList>
            <person name="Wang F.Q."/>
            <person name="Ren L.H."/>
            <person name="Zou R.J."/>
            <person name="Sun Y.Z."/>
            <person name="Liu X.J."/>
            <person name="Jiang F."/>
            <person name="Liu L.J."/>
        </authorList>
    </citation>
    <scope>NUCLEOTIDE SEQUENCE</scope>
    <source>
        <strain evidence="1">JR1</strain>
    </source>
</reference>
<dbReference type="InterPro" id="IPR011990">
    <property type="entry name" value="TPR-like_helical_dom_sf"/>
</dbReference>
<evidence type="ECO:0000313" key="2">
    <source>
        <dbReference type="Proteomes" id="UP000679220"/>
    </source>
</evidence>
<keyword evidence="2" id="KW-1185">Reference proteome</keyword>
<dbReference type="Gene3D" id="1.25.40.10">
    <property type="entry name" value="Tetratricopeptide repeat domain"/>
    <property type="match status" value="1"/>
</dbReference>